<feature type="compositionally biased region" description="Basic and acidic residues" evidence="6">
    <location>
        <begin position="123"/>
        <end position="143"/>
    </location>
</feature>
<dbReference type="Proteomes" id="UP000015453">
    <property type="component" value="Unassembled WGS sequence"/>
</dbReference>
<dbReference type="Gene3D" id="3.30.70.100">
    <property type="match status" value="2"/>
</dbReference>
<dbReference type="OrthoDB" id="785630at2759"/>
<dbReference type="InterPro" id="IPR044577">
    <property type="entry name" value="HIPP4/7/8/17/18/19"/>
</dbReference>
<sequence>QEQSKAEQPKKSAENDEKNAKKKETQDDAEKTSDDSPPPPPPPEIVFRVHMHCEGCARKIQRALKGFPGVEEVKTDCKNSRVVVKGEKADPLKVLERIQKKVHGHRKVELISPLPPPPPPPPEEEKINKPDEKEAPKDAEKKEELSQITVVLGVYMHCEACAQEIKKRILRMKGTK</sequence>
<feature type="domain" description="HMA" evidence="7">
    <location>
        <begin position="42"/>
        <end position="106"/>
    </location>
</feature>
<dbReference type="GO" id="GO:0016020">
    <property type="term" value="C:membrane"/>
    <property type="evidence" value="ECO:0007669"/>
    <property type="project" value="UniProtKB-SubCell"/>
</dbReference>
<dbReference type="AlphaFoldDB" id="S8EF72"/>
<feature type="non-terminal residue" evidence="8">
    <location>
        <position position="1"/>
    </location>
</feature>
<evidence type="ECO:0000259" key="7">
    <source>
        <dbReference type="PROSITE" id="PS50846"/>
    </source>
</evidence>
<keyword evidence="2" id="KW-0488">Methylation</keyword>
<evidence type="ECO:0000313" key="8">
    <source>
        <dbReference type="EMBL" id="EPS71207.1"/>
    </source>
</evidence>
<reference evidence="8 9" key="1">
    <citation type="journal article" date="2013" name="BMC Genomics">
        <title>The miniature genome of a carnivorous plant Genlisea aurea contains a low number of genes and short non-coding sequences.</title>
        <authorList>
            <person name="Leushkin E.V."/>
            <person name="Sutormin R.A."/>
            <person name="Nabieva E.R."/>
            <person name="Penin A.A."/>
            <person name="Kondrashov A.S."/>
            <person name="Logacheva M.D."/>
        </authorList>
    </citation>
    <scope>NUCLEOTIDE SEQUENCE [LARGE SCALE GENOMIC DNA]</scope>
</reference>
<dbReference type="CDD" id="cd00371">
    <property type="entry name" value="HMA"/>
    <property type="match status" value="1"/>
</dbReference>
<evidence type="ECO:0000313" key="9">
    <source>
        <dbReference type="Proteomes" id="UP000015453"/>
    </source>
</evidence>
<protein>
    <recommendedName>
        <fullName evidence="7">HMA domain-containing protein</fullName>
    </recommendedName>
</protein>
<evidence type="ECO:0000256" key="3">
    <source>
        <dbReference type="ARBA" id="ARBA00022723"/>
    </source>
</evidence>
<keyword evidence="9" id="KW-1185">Reference proteome</keyword>
<evidence type="ECO:0000256" key="6">
    <source>
        <dbReference type="SAM" id="MobiDB-lite"/>
    </source>
</evidence>
<evidence type="ECO:0000256" key="5">
    <source>
        <dbReference type="ARBA" id="ARBA00024045"/>
    </source>
</evidence>
<dbReference type="InterPro" id="IPR036163">
    <property type="entry name" value="HMA_dom_sf"/>
</dbReference>
<dbReference type="InterPro" id="IPR006121">
    <property type="entry name" value="HMA_dom"/>
</dbReference>
<dbReference type="PANTHER" id="PTHR46195:SF2">
    <property type="entry name" value="HEAVY METAL-ASSOCIATED ISOPRENYLATED PLANT PROTEIN 7"/>
    <property type="match status" value="1"/>
</dbReference>
<proteinExistence type="inferred from homology"/>
<feature type="region of interest" description="Disordered" evidence="6">
    <location>
        <begin position="102"/>
        <end position="143"/>
    </location>
</feature>
<comment type="subcellular location">
    <subcellularLocation>
        <location evidence="1">Membrane</location>
        <topology evidence="1">Peripheral membrane protein</topology>
    </subcellularLocation>
</comment>
<evidence type="ECO:0000256" key="4">
    <source>
        <dbReference type="ARBA" id="ARBA00023289"/>
    </source>
</evidence>
<keyword evidence="4" id="KW-0636">Prenylation</keyword>
<feature type="compositionally biased region" description="Basic and acidic residues" evidence="6">
    <location>
        <begin position="1"/>
        <end position="34"/>
    </location>
</feature>
<gene>
    <name evidence="8" type="ORF">M569_03552</name>
</gene>
<comment type="similarity">
    <text evidence="5">Belongs to the HIPP family.</text>
</comment>
<dbReference type="PANTHER" id="PTHR46195">
    <property type="entry name" value="HEAVY METAL-ASSOCIATED ISOPRENYLATED PLANT PROTEIN 7"/>
    <property type="match status" value="1"/>
</dbReference>
<feature type="domain" description="HMA" evidence="7">
    <location>
        <begin position="147"/>
        <end position="176"/>
    </location>
</feature>
<dbReference type="PROSITE" id="PS50846">
    <property type="entry name" value="HMA_2"/>
    <property type="match status" value="2"/>
</dbReference>
<name>S8EF72_9LAMI</name>
<keyword evidence="3" id="KW-0479">Metal-binding</keyword>
<organism evidence="8 9">
    <name type="scientific">Genlisea aurea</name>
    <dbReference type="NCBI Taxonomy" id="192259"/>
    <lineage>
        <taxon>Eukaryota</taxon>
        <taxon>Viridiplantae</taxon>
        <taxon>Streptophyta</taxon>
        <taxon>Embryophyta</taxon>
        <taxon>Tracheophyta</taxon>
        <taxon>Spermatophyta</taxon>
        <taxon>Magnoliopsida</taxon>
        <taxon>eudicotyledons</taxon>
        <taxon>Gunneridae</taxon>
        <taxon>Pentapetalae</taxon>
        <taxon>asterids</taxon>
        <taxon>lamiids</taxon>
        <taxon>Lamiales</taxon>
        <taxon>Lentibulariaceae</taxon>
        <taxon>Genlisea</taxon>
    </lineage>
</organism>
<evidence type="ECO:0000256" key="1">
    <source>
        <dbReference type="ARBA" id="ARBA00004170"/>
    </source>
</evidence>
<comment type="caution">
    <text evidence="8">The sequence shown here is derived from an EMBL/GenBank/DDBJ whole genome shotgun (WGS) entry which is preliminary data.</text>
</comment>
<dbReference type="EMBL" id="AUSU01001352">
    <property type="protein sequence ID" value="EPS71207.1"/>
    <property type="molecule type" value="Genomic_DNA"/>
</dbReference>
<dbReference type="GO" id="GO:0046872">
    <property type="term" value="F:metal ion binding"/>
    <property type="evidence" value="ECO:0007669"/>
    <property type="project" value="UniProtKB-KW"/>
</dbReference>
<feature type="non-terminal residue" evidence="8">
    <location>
        <position position="176"/>
    </location>
</feature>
<dbReference type="Pfam" id="PF00403">
    <property type="entry name" value="HMA"/>
    <property type="match status" value="1"/>
</dbReference>
<feature type="region of interest" description="Disordered" evidence="6">
    <location>
        <begin position="1"/>
        <end position="46"/>
    </location>
</feature>
<evidence type="ECO:0000256" key="2">
    <source>
        <dbReference type="ARBA" id="ARBA00022481"/>
    </source>
</evidence>
<keyword evidence="4" id="KW-0449">Lipoprotein</keyword>
<accession>S8EF72</accession>
<dbReference type="GO" id="GO:0009626">
    <property type="term" value="P:plant-type hypersensitive response"/>
    <property type="evidence" value="ECO:0007669"/>
    <property type="project" value="UniProtKB-KW"/>
</dbReference>
<dbReference type="SUPFAM" id="SSF55008">
    <property type="entry name" value="HMA, heavy metal-associated domain"/>
    <property type="match status" value="1"/>
</dbReference>